<feature type="region of interest" description="Disordered" evidence="1">
    <location>
        <begin position="1"/>
        <end position="39"/>
    </location>
</feature>
<name>A0A843U5E0_COLES</name>
<organism evidence="2 3">
    <name type="scientific">Colocasia esculenta</name>
    <name type="common">Wild taro</name>
    <name type="synonym">Arum esculentum</name>
    <dbReference type="NCBI Taxonomy" id="4460"/>
    <lineage>
        <taxon>Eukaryota</taxon>
        <taxon>Viridiplantae</taxon>
        <taxon>Streptophyta</taxon>
        <taxon>Embryophyta</taxon>
        <taxon>Tracheophyta</taxon>
        <taxon>Spermatophyta</taxon>
        <taxon>Magnoliopsida</taxon>
        <taxon>Liliopsida</taxon>
        <taxon>Araceae</taxon>
        <taxon>Aroideae</taxon>
        <taxon>Colocasieae</taxon>
        <taxon>Colocasia</taxon>
    </lineage>
</organism>
<gene>
    <name evidence="2" type="ORF">Taro_011270</name>
</gene>
<keyword evidence="3" id="KW-1185">Reference proteome</keyword>
<sequence length="80" mass="9007">MATATPGDTSAVDRHSCPEAMARRGRRSAQSRKYEQSRKVKKFVKGLKPSLKARLLEFDPCSLEEVLGVANRQESRVEPY</sequence>
<dbReference type="Proteomes" id="UP000652761">
    <property type="component" value="Unassembled WGS sequence"/>
</dbReference>
<evidence type="ECO:0000313" key="2">
    <source>
        <dbReference type="EMBL" id="MQL78828.1"/>
    </source>
</evidence>
<dbReference type="AlphaFoldDB" id="A0A843U5E0"/>
<reference evidence="2" key="1">
    <citation type="submission" date="2017-07" db="EMBL/GenBank/DDBJ databases">
        <title>Taro Niue Genome Assembly and Annotation.</title>
        <authorList>
            <person name="Atibalentja N."/>
            <person name="Keating K."/>
            <person name="Fields C.J."/>
        </authorList>
    </citation>
    <scope>NUCLEOTIDE SEQUENCE</scope>
    <source>
        <strain evidence="2">Niue_2</strain>
        <tissue evidence="2">Leaf</tissue>
    </source>
</reference>
<dbReference type="OrthoDB" id="1936908at2759"/>
<accession>A0A843U5E0</accession>
<evidence type="ECO:0000313" key="3">
    <source>
        <dbReference type="Proteomes" id="UP000652761"/>
    </source>
</evidence>
<proteinExistence type="predicted"/>
<dbReference type="EMBL" id="NMUH01000419">
    <property type="protein sequence ID" value="MQL78828.1"/>
    <property type="molecule type" value="Genomic_DNA"/>
</dbReference>
<protein>
    <submittedName>
        <fullName evidence="2">Uncharacterized protein</fullName>
    </submittedName>
</protein>
<evidence type="ECO:0000256" key="1">
    <source>
        <dbReference type="SAM" id="MobiDB-lite"/>
    </source>
</evidence>
<comment type="caution">
    <text evidence="2">The sequence shown here is derived from an EMBL/GenBank/DDBJ whole genome shotgun (WGS) entry which is preliminary data.</text>
</comment>